<name>I3IJ92_9BACT</name>
<sequence length="380" mass="41251">MVLLFSLATTLMADVVTVFERTYVRNAGSPVTQTDTFPGIKGLTTIRVTNGGLGDADNRKVSSADIVLNKKAIIDSSNFNKKGEVIDVEKTLDGKINAIEVTVKGKPGGSLTVQVLAEDGDIDFDSDGFTRVEGDCDDKNFSINPKAQEICDDVDNNCNGQIDEGLKTTFYEDADGDGYGNPQVTIKACSQPSGYVANNTDCDDTNAAVNPGVTEINKNGVDDDCNTSTPDDDTGVNLPPDPGGEGKKTLLGIDTDGDGVRDDIQRYIYFTYPDDKKLRLALSYYAKEFQGVLKDANDREAAYDHATKIVRNDECLWYLKGEESIDICSALRAKILNTRERSIAYIKYSDSLGGRIISLAPRKEWKDSCSFDVGDTGGEQ</sequence>
<reference evidence="2 3" key="1">
    <citation type="journal article" date="2012" name="FEBS Lett.">
        <title>Anammox organism KSU-1 expresses a NirK-type copper-containing nitrite reductase instead of a NirS-type with cytochrome cd1.</title>
        <authorList>
            <person name="Hira D."/>
            <person name="Toh H."/>
            <person name="Migita C.T."/>
            <person name="Okubo H."/>
            <person name="Nishiyama T."/>
            <person name="Hattori M."/>
            <person name="Furukawa K."/>
            <person name="Fujii T."/>
        </authorList>
    </citation>
    <scope>NUCLEOTIDE SEQUENCE [LARGE SCALE GENOMIC DNA]</scope>
</reference>
<feature type="region of interest" description="Disordered" evidence="1">
    <location>
        <begin position="218"/>
        <end position="247"/>
    </location>
</feature>
<comment type="caution">
    <text evidence="2">The sequence shown here is derived from an EMBL/GenBank/DDBJ whole genome shotgun (WGS) entry which is preliminary data.</text>
</comment>
<accession>I3IJ92</accession>
<dbReference type="AlphaFoldDB" id="I3IJ92"/>
<dbReference type="EMBL" id="BAFH01000003">
    <property type="protein sequence ID" value="GAB61787.1"/>
    <property type="molecule type" value="Genomic_DNA"/>
</dbReference>
<dbReference type="Proteomes" id="UP000002985">
    <property type="component" value="Unassembled WGS sequence"/>
</dbReference>
<dbReference type="InterPro" id="IPR021655">
    <property type="entry name" value="Put_metal-bd"/>
</dbReference>
<dbReference type="STRING" id="247490.KSU1_C0191"/>
<dbReference type="Pfam" id="PF11617">
    <property type="entry name" value="Cu-binding_MopE"/>
    <property type="match status" value="2"/>
</dbReference>
<evidence type="ECO:0000313" key="2">
    <source>
        <dbReference type="EMBL" id="GAB61787.1"/>
    </source>
</evidence>
<gene>
    <name evidence="2" type="ORF">KSU1_C0191</name>
</gene>
<dbReference type="OrthoDB" id="2972467at2"/>
<dbReference type="eggNOG" id="COG3419">
    <property type="taxonomic scope" value="Bacteria"/>
</dbReference>
<evidence type="ECO:0000256" key="1">
    <source>
        <dbReference type="SAM" id="MobiDB-lite"/>
    </source>
</evidence>
<organism evidence="2 3">
    <name type="scientific">Candidatus Jettenia caeni</name>
    <dbReference type="NCBI Taxonomy" id="247490"/>
    <lineage>
        <taxon>Bacteria</taxon>
        <taxon>Pseudomonadati</taxon>
        <taxon>Planctomycetota</taxon>
        <taxon>Candidatus Brocadiia</taxon>
        <taxon>Candidatus Brocadiales</taxon>
        <taxon>Candidatus Brocadiaceae</taxon>
        <taxon>Candidatus Jettenia</taxon>
    </lineage>
</organism>
<feature type="compositionally biased region" description="Acidic residues" evidence="1">
    <location>
        <begin position="222"/>
        <end position="234"/>
    </location>
</feature>
<keyword evidence="3" id="KW-1185">Reference proteome</keyword>
<evidence type="ECO:0000313" key="3">
    <source>
        <dbReference type="Proteomes" id="UP000002985"/>
    </source>
</evidence>
<protein>
    <submittedName>
        <fullName evidence="2">Uncharacterized protein</fullName>
    </submittedName>
</protein>
<proteinExistence type="predicted"/>